<dbReference type="InterPro" id="IPR023346">
    <property type="entry name" value="Lysozyme-like_dom_sf"/>
</dbReference>
<evidence type="ECO:0000313" key="1">
    <source>
        <dbReference type="EMBL" id="CAB4126241.1"/>
    </source>
</evidence>
<protein>
    <submittedName>
        <fullName evidence="2">COG3179 Predicted chitinase</fullName>
    </submittedName>
</protein>
<accession>A0A6J7W9M5</accession>
<reference evidence="2" key="1">
    <citation type="submission" date="2020-05" db="EMBL/GenBank/DDBJ databases">
        <authorList>
            <person name="Chiriac C."/>
            <person name="Salcher M."/>
            <person name="Ghai R."/>
            <person name="Kavagutti S V."/>
        </authorList>
    </citation>
    <scope>NUCLEOTIDE SEQUENCE</scope>
</reference>
<name>A0A6J7W9M5_9CAUD</name>
<dbReference type="EMBL" id="LR798204">
    <property type="protein sequence ID" value="CAB5170194.1"/>
    <property type="molecule type" value="Genomic_DNA"/>
</dbReference>
<dbReference type="EMBL" id="LR796194">
    <property type="protein sequence ID" value="CAB4126241.1"/>
    <property type="molecule type" value="Genomic_DNA"/>
</dbReference>
<dbReference type="PANTHER" id="PTHR34408">
    <property type="entry name" value="FAMILY PROTEIN, PUTATIVE-RELATED"/>
    <property type="match status" value="1"/>
</dbReference>
<dbReference type="InterPro" id="IPR052354">
    <property type="entry name" value="Cell_Wall_Dynamics_Protein"/>
</dbReference>
<evidence type="ECO:0000313" key="2">
    <source>
        <dbReference type="EMBL" id="CAB5170194.1"/>
    </source>
</evidence>
<proteinExistence type="predicted"/>
<sequence length="232" mass="26507">MFERGVDCGQVQGHYMTITGDILKKICVELEMDHANALAEISNKLCIRYAIDTPTVYHEFIANVAHESGEFSIRKESLTYTHPNRIVAVWPTRFNLTGLNNKFNANAYVNNPKALANVVYGGRMGNVQTDDGYNFVGGGFAQITGRDAYTMFTSFINSRDNTRFTITQVAKLVQSDDQWAFDSAFWFFAIFKNLEELATQDNFRLLVKRWNGGFIGLEQRQKYYELAKQYIV</sequence>
<dbReference type="PANTHER" id="PTHR34408:SF1">
    <property type="entry name" value="GLYCOSYL HYDROLASE FAMILY 19 DOMAIN-CONTAINING PROTEIN HI_1415"/>
    <property type="match status" value="1"/>
</dbReference>
<gene>
    <name evidence="2" type="ORF">UFOVP153_7</name>
    <name evidence="1" type="ORF">UFOVP69_51</name>
</gene>
<dbReference type="Gene3D" id="1.10.530.10">
    <property type="match status" value="1"/>
</dbReference>
<organism evidence="2">
    <name type="scientific">uncultured Caudovirales phage</name>
    <dbReference type="NCBI Taxonomy" id="2100421"/>
    <lineage>
        <taxon>Viruses</taxon>
        <taxon>Duplodnaviria</taxon>
        <taxon>Heunggongvirae</taxon>
        <taxon>Uroviricota</taxon>
        <taxon>Caudoviricetes</taxon>
        <taxon>Peduoviridae</taxon>
        <taxon>Maltschvirus</taxon>
        <taxon>Maltschvirus maltsch</taxon>
    </lineage>
</organism>
<dbReference type="SUPFAM" id="SSF53955">
    <property type="entry name" value="Lysozyme-like"/>
    <property type="match status" value="1"/>
</dbReference>